<evidence type="ECO:0000313" key="1">
    <source>
        <dbReference type="EMBL" id="HIZ58472.1"/>
    </source>
</evidence>
<comment type="caution">
    <text evidence="1">The sequence shown here is derived from an EMBL/GenBank/DDBJ whole genome shotgun (WGS) entry which is preliminary data.</text>
</comment>
<gene>
    <name evidence="1" type="ORF">H9725_07835</name>
</gene>
<organism evidence="1 2">
    <name type="scientific">Candidatus Faecalibacterium gallistercoris</name>
    <dbReference type="NCBI Taxonomy" id="2838579"/>
    <lineage>
        <taxon>Bacteria</taxon>
        <taxon>Bacillati</taxon>
        <taxon>Bacillota</taxon>
        <taxon>Clostridia</taxon>
        <taxon>Eubacteriales</taxon>
        <taxon>Oscillospiraceae</taxon>
        <taxon>Faecalibacterium</taxon>
    </lineage>
</organism>
<accession>A0A9D2FHD6</accession>
<sequence>MDRKMTPALDSAITDALFAMNAACDLLQILCENFLDSQLWREGEAELSRQAAFCLMQDSASRYLSLTTVTLQLLDRARSQLDSAAV</sequence>
<dbReference type="Proteomes" id="UP000824065">
    <property type="component" value="Unassembled WGS sequence"/>
</dbReference>
<evidence type="ECO:0000313" key="2">
    <source>
        <dbReference type="Proteomes" id="UP000824065"/>
    </source>
</evidence>
<protein>
    <submittedName>
        <fullName evidence="1">Uncharacterized protein</fullName>
    </submittedName>
</protein>
<dbReference type="AlphaFoldDB" id="A0A9D2FHD6"/>
<reference evidence="1" key="1">
    <citation type="journal article" date="2021" name="PeerJ">
        <title>Extensive microbial diversity within the chicken gut microbiome revealed by metagenomics and culture.</title>
        <authorList>
            <person name="Gilroy R."/>
            <person name="Ravi A."/>
            <person name="Getino M."/>
            <person name="Pursley I."/>
            <person name="Horton D.L."/>
            <person name="Alikhan N.F."/>
            <person name="Baker D."/>
            <person name="Gharbi K."/>
            <person name="Hall N."/>
            <person name="Watson M."/>
            <person name="Adriaenssens E.M."/>
            <person name="Foster-Nyarko E."/>
            <person name="Jarju S."/>
            <person name="Secka A."/>
            <person name="Antonio M."/>
            <person name="Oren A."/>
            <person name="Chaudhuri R.R."/>
            <person name="La Ragione R."/>
            <person name="Hildebrand F."/>
            <person name="Pallen M.J."/>
        </authorList>
    </citation>
    <scope>NUCLEOTIDE SEQUENCE</scope>
    <source>
        <strain evidence="1">ChiBcec16-3735</strain>
    </source>
</reference>
<proteinExistence type="predicted"/>
<dbReference type="EMBL" id="DXBJ01000055">
    <property type="protein sequence ID" value="HIZ58472.1"/>
    <property type="molecule type" value="Genomic_DNA"/>
</dbReference>
<name>A0A9D2FHD6_9FIRM</name>
<reference evidence="1" key="2">
    <citation type="submission" date="2021-04" db="EMBL/GenBank/DDBJ databases">
        <authorList>
            <person name="Gilroy R."/>
        </authorList>
    </citation>
    <scope>NUCLEOTIDE SEQUENCE</scope>
    <source>
        <strain evidence="1">ChiBcec16-3735</strain>
    </source>
</reference>